<proteinExistence type="predicted"/>
<sequence length="275" mass="32559">MKIWTEFRDRIFKSDVYVLGNKIFTEKDFHDYLNEAEQVLSKFIKGYSLYVIVDLEIDRPTKVQQRKTIWASIEEDLERFIDSKGESHSTLINDTLYLRGVFTFEDFSLMDQLDFIFSDVHTYTLLFSRDPLHKVDTDLKRQMSCLKDCCGKKLPSGDELTLTAITYEDEYDLKLTFGHNVQVEVDSLIRQTDSEQIFNILLRSDLYQAGDAISVNMIKGIDSINNFLFLREEERYMYVVDMASEDYECYRLEKEHIFDEWEFVGSLNEFIKKQN</sequence>
<name>A0ABU6NQA3_9BACI</name>
<dbReference type="EMBL" id="JAROAS010000032">
    <property type="protein sequence ID" value="MED4129405.1"/>
    <property type="molecule type" value="Genomic_DNA"/>
</dbReference>
<dbReference type="RefSeq" id="WP_328238044.1">
    <property type="nucleotide sequence ID" value="NZ_JAROAS010000032.1"/>
</dbReference>
<comment type="caution">
    <text evidence="1">The sequence shown here is derived from an EMBL/GenBank/DDBJ whole genome shotgun (WGS) entry which is preliminary data.</text>
</comment>
<protein>
    <recommendedName>
        <fullName evidence="3">DUF3885 domain-containing protein</fullName>
    </recommendedName>
</protein>
<evidence type="ECO:0008006" key="3">
    <source>
        <dbReference type="Google" id="ProtNLM"/>
    </source>
</evidence>
<reference evidence="1 2" key="1">
    <citation type="submission" date="2023-03" db="EMBL/GenBank/DDBJ databases">
        <title>Bacillus Genome Sequencing.</title>
        <authorList>
            <person name="Dunlap C."/>
        </authorList>
    </citation>
    <scope>NUCLEOTIDE SEQUENCE [LARGE SCALE GENOMIC DNA]</scope>
    <source>
        <strain evidence="1 2">B-4107</strain>
    </source>
</reference>
<evidence type="ECO:0000313" key="1">
    <source>
        <dbReference type="EMBL" id="MED4129405.1"/>
    </source>
</evidence>
<accession>A0ABU6NQA3</accession>
<dbReference type="Proteomes" id="UP001341820">
    <property type="component" value="Unassembled WGS sequence"/>
</dbReference>
<keyword evidence="2" id="KW-1185">Reference proteome</keyword>
<organism evidence="1 2">
    <name type="scientific">Shouchella miscanthi</name>
    <dbReference type="NCBI Taxonomy" id="2598861"/>
    <lineage>
        <taxon>Bacteria</taxon>
        <taxon>Bacillati</taxon>
        <taxon>Bacillota</taxon>
        <taxon>Bacilli</taxon>
        <taxon>Bacillales</taxon>
        <taxon>Bacillaceae</taxon>
        <taxon>Shouchella</taxon>
    </lineage>
</organism>
<evidence type="ECO:0000313" key="2">
    <source>
        <dbReference type="Proteomes" id="UP001341820"/>
    </source>
</evidence>
<gene>
    <name evidence="1" type="ORF">P5F74_14795</name>
</gene>